<proteinExistence type="predicted"/>
<protein>
    <submittedName>
        <fullName evidence="1">Uncharacterized protein</fullName>
    </submittedName>
</protein>
<gene>
    <name evidence="1" type="ORF">S03H2_16187</name>
</gene>
<name>X1G262_9ZZZZ</name>
<comment type="caution">
    <text evidence="1">The sequence shown here is derived from an EMBL/GenBank/DDBJ whole genome shotgun (WGS) entry which is preliminary data.</text>
</comment>
<evidence type="ECO:0000313" key="1">
    <source>
        <dbReference type="EMBL" id="GAH38895.1"/>
    </source>
</evidence>
<accession>X1G262</accession>
<reference evidence="1" key="1">
    <citation type="journal article" date="2014" name="Front. Microbiol.">
        <title>High frequency of phylogenetically diverse reductive dehalogenase-homologous genes in deep subseafloor sedimentary metagenomes.</title>
        <authorList>
            <person name="Kawai M."/>
            <person name="Futagami T."/>
            <person name="Toyoda A."/>
            <person name="Takaki Y."/>
            <person name="Nishi S."/>
            <person name="Hori S."/>
            <person name="Arai W."/>
            <person name="Tsubouchi T."/>
            <person name="Morono Y."/>
            <person name="Uchiyama I."/>
            <person name="Ito T."/>
            <person name="Fujiyama A."/>
            <person name="Inagaki F."/>
            <person name="Takami H."/>
        </authorList>
    </citation>
    <scope>NUCLEOTIDE SEQUENCE</scope>
    <source>
        <strain evidence="1">Expedition CK06-06</strain>
    </source>
</reference>
<sequence>MLDHTLQIPSGEPKEVSAAASLIPYRRDDERCKYLGYLACGFSDEEALYVLGLTRSWLAGARLDSKFTDLEERIPELRKVLSQEYTELDFYRNFRMVLEKDHRILRKSLEMELVEDEETGEMVPAQLSSFDQQYLLRLRSAYTPQQLQLLEAVVAGDSGGFNFAQWVSKNQEIVQISRTDTISLQRGKGGKETDDS</sequence>
<dbReference type="EMBL" id="BARU01008261">
    <property type="protein sequence ID" value="GAH38895.1"/>
    <property type="molecule type" value="Genomic_DNA"/>
</dbReference>
<dbReference type="AlphaFoldDB" id="X1G262"/>
<organism evidence="1">
    <name type="scientific">marine sediment metagenome</name>
    <dbReference type="NCBI Taxonomy" id="412755"/>
    <lineage>
        <taxon>unclassified sequences</taxon>
        <taxon>metagenomes</taxon>
        <taxon>ecological metagenomes</taxon>
    </lineage>
</organism>